<dbReference type="GeneID" id="16205415"/>
<reference evidence="1 2" key="1">
    <citation type="journal article" date="2013" name="Genome Announc.">
        <title>Complete Genome Sequence of the Novel Phage MG-B1 Infecting Bacillus weihenstephanensis.</title>
        <authorList>
            <person name="Redondo R.A."/>
            <person name="Kupczok A."/>
            <person name="Stift G."/>
            <person name="Bollback J.P."/>
        </authorList>
    </citation>
    <scope>NUCLEOTIDE SEQUENCE [LARGE SCALE GENOMIC DNA]</scope>
</reference>
<keyword evidence="2" id="KW-1185">Reference proteome</keyword>
<organism evidence="1 2">
    <name type="scientific">Bacillus phage MG-B1</name>
    <dbReference type="NCBI Taxonomy" id="1309583"/>
    <lineage>
        <taxon>Viruses</taxon>
        <taxon>Duplodnaviria</taxon>
        <taxon>Heunggongvirae</taxon>
        <taxon>Uroviricota</taxon>
        <taxon>Caudoviricetes</taxon>
        <taxon>Salasmaviridae</taxon>
        <taxon>Northropvirinae</taxon>
        <taxon>Klosterneuburgvirus</taxon>
        <taxon>Klosterneuburgvirus MGB1</taxon>
    </lineage>
</organism>
<dbReference type="KEGG" id="vg:16205415"/>
<protein>
    <submittedName>
        <fullName evidence="1">Uncharacterized protein</fullName>
    </submittedName>
</protein>
<accession>M4WNI2</accession>
<sequence>MIEFYERQIEREINKLSRSIPMYWNYYYLGNINSLKILLGLERDK</sequence>
<name>M4WNI2_9CAUD</name>
<dbReference type="EMBL" id="KC685370">
    <property type="protein sequence ID" value="AGI10601.1"/>
    <property type="molecule type" value="Genomic_DNA"/>
</dbReference>
<dbReference type="RefSeq" id="YP_008060101.1">
    <property type="nucleotide sequence ID" value="NC_021336.1"/>
</dbReference>
<proteinExistence type="predicted"/>
<gene>
    <name evidence="1" type="ORF">mgb1_012</name>
</gene>
<evidence type="ECO:0000313" key="2">
    <source>
        <dbReference type="Proteomes" id="UP000012167"/>
    </source>
</evidence>
<evidence type="ECO:0000313" key="1">
    <source>
        <dbReference type="EMBL" id="AGI10601.1"/>
    </source>
</evidence>
<dbReference type="Proteomes" id="UP000012167">
    <property type="component" value="Segment"/>
</dbReference>